<dbReference type="SUPFAM" id="SSF51735">
    <property type="entry name" value="NAD(P)-binding Rossmann-fold domains"/>
    <property type="match status" value="1"/>
</dbReference>
<protein>
    <submittedName>
        <fullName evidence="3">SDR family NAD(P)-dependent oxidoreductase</fullName>
    </submittedName>
</protein>
<organism evidence="3 4">
    <name type="scientific">Nocardioides malaquae</name>
    <dbReference type="NCBI Taxonomy" id="2773426"/>
    <lineage>
        <taxon>Bacteria</taxon>
        <taxon>Bacillati</taxon>
        <taxon>Actinomycetota</taxon>
        <taxon>Actinomycetes</taxon>
        <taxon>Propionibacteriales</taxon>
        <taxon>Nocardioidaceae</taxon>
        <taxon>Nocardioides</taxon>
    </lineage>
</organism>
<sequence>MIDVGFDFTDRHVLVTGGTRGLGLAVARAFHSAGARVSVTGTKILPSLYDADLADFDYHQLQLASADAIASFVERIGPLDVLVNAAGARLSATMDEHEREFLCHSARLGFVGPGRLTQQLRHRLCASPAPGGGAVIHTHHSLAWFELTLSPADAESELRAQTAQAGRAWSRLGGRVNAVLAPQRVSVPNQQRTAPMVIDMSDSGVLLTRPKVAAEVSVEQVAPIAMFLASSGASTVSGQTLATTPRR</sequence>
<comment type="similarity">
    <text evidence="1">Belongs to the short-chain dehydrogenases/reductases (SDR) family.</text>
</comment>
<dbReference type="InterPro" id="IPR036291">
    <property type="entry name" value="NAD(P)-bd_dom_sf"/>
</dbReference>
<dbReference type="PANTHER" id="PTHR43477">
    <property type="entry name" value="DIHYDROANTICAPSIN 7-DEHYDROGENASE"/>
    <property type="match status" value="1"/>
</dbReference>
<dbReference type="Gene3D" id="3.40.50.720">
    <property type="entry name" value="NAD(P)-binding Rossmann-like Domain"/>
    <property type="match status" value="1"/>
</dbReference>
<dbReference type="EMBL" id="JADCSA010000002">
    <property type="protein sequence ID" value="MBE7323652.1"/>
    <property type="molecule type" value="Genomic_DNA"/>
</dbReference>
<name>A0ABR9RQ07_9ACTN</name>
<comment type="caution">
    <text evidence="3">The sequence shown here is derived from an EMBL/GenBank/DDBJ whole genome shotgun (WGS) entry which is preliminary data.</text>
</comment>
<dbReference type="CDD" id="cd05233">
    <property type="entry name" value="SDR_c"/>
    <property type="match status" value="1"/>
</dbReference>
<dbReference type="PRINTS" id="PR00081">
    <property type="entry name" value="GDHRDH"/>
</dbReference>
<dbReference type="InterPro" id="IPR002347">
    <property type="entry name" value="SDR_fam"/>
</dbReference>
<accession>A0ABR9RQ07</accession>
<reference evidence="3 4" key="1">
    <citation type="submission" date="2020-10" db="EMBL/GenBank/DDBJ databases">
        <title>Nocardioides sp. isolated from sludge.</title>
        <authorList>
            <person name="Zhang X."/>
        </authorList>
    </citation>
    <scope>NUCLEOTIDE SEQUENCE [LARGE SCALE GENOMIC DNA]</scope>
    <source>
        <strain evidence="3 4">Y6</strain>
    </source>
</reference>
<evidence type="ECO:0000313" key="4">
    <source>
        <dbReference type="Proteomes" id="UP000756387"/>
    </source>
</evidence>
<dbReference type="RefSeq" id="WP_193636961.1">
    <property type="nucleotide sequence ID" value="NZ_JADCSA010000002.1"/>
</dbReference>
<dbReference type="Proteomes" id="UP000756387">
    <property type="component" value="Unassembled WGS sequence"/>
</dbReference>
<evidence type="ECO:0000313" key="3">
    <source>
        <dbReference type="EMBL" id="MBE7323652.1"/>
    </source>
</evidence>
<evidence type="ECO:0000256" key="2">
    <source>
        <dbReference type="ARBA" id="ARBA00023002"/>
    </source>
</evidence>
<dbReference type="Pfam" id="PF00106">
    <property type="entry name" value="adh_short"/>
    <property type="match status" value="1"/>
</dbReference>
<proteinExistence type="inferred from homology"/>
<keyword evidence="4" id="KW-1185">Reference proteome</keyword>
<dbReference type="PANTHER" id="PTHR43477:SF1">
    <property type="entry name" value="DIHYDROANTICAPSIN 7-DEHYDROGENASE"/>
    <property type="match status" value="1"/>
</dbReference>
<gene>
    <name evidence="3" type="ORF">IEQ44_03170</name>
</gene>
<dbReference type="InterPro" id="IPR051122">
    <property type="entry name" value="SDR_DHRS6-like"/>
</dbReference>
<evidence type="ECO:0000256" key="1">
    <source>
        <dbReference type="ARBA" id="ARBA00006484"/>
    </source>
</evidence>
<keyword evidence="2" id="KW-0560">Oxidoreductase</keyword>